<reference evidence="5 6" key="1">
    <citation type="journal article" date="2015" name="J. Virol.">
        <title>Molecular Epidemiology and Evolution of Influenza Viruses Circulating within European Swine between 2009 and 2013.</title>
        <authorList>
            <consortium name="ESNIP3 Consortium"/>
            <person name="Watson S.J."/>
            <person name="Langat P."/>
            <person name="Reid S.M."/>
            <person name="Lam T.T."/>
            <person name="Cotten M."/>
            <person name="Kelly M."/>
            <person name="Van Reeth K."/>
            <person name="Qiu Y."/>
            <person name="Simon G."/>
            <person name="Bonin E."/>
            <person name="Foni E."/>
            <person name="Chiapponi C."/>
            <person name="Larsen L."/>
            <person name="Hjulsager C."/>
            <person name="Markowska-Daniel I."/>
            <person name="Urbaniak K."/>
            <person name="Durrwald R."/>
            <person name="Schlegel M."/>
            <person name="Huovilainen A."/>
            <person name="Davidson I."/>
            <person name="Dan A."/>
            <person name="Loeffen W."/>
            <person name="Edwards S."/>
            <person name="Bublot M."/>
            <person name="Vila T."/>
            <person name="Maldonado J."/>
            <person name="Valls L."/>
            <person name="Brown I.H."/>
            <person name="Pybus O.G."/>
            <person name="Kellam P."/>
        </authorList>
    </citation>
    <scope>NUCLEOTIDE SEQUENCE [LARGE SCALE GENOMIC DNA]</scope>
    <source>
        <strain evidence="5">A/swine/Poland/321/2012</strain>
    </source>
</reference>
<dbReference type="EMBL" id="KR700999">
    <property type="protein sequence ID" value="AKJ82346.1"/>
    <property type="molecule type" value="Viral_cRNA"/>
</dbReference>
<comment type="subcellular location">
    <subcellularLocation>
        <location evidence="3">Host nucleus</location>
    </subcellularLocation>
    <subcellularLocation>
        <location evidence="3">Host cytoplasm</location>
        <location evidence="3">Host cytosol</location>
    </subcellularLocation>
</comment>
<protein>
    <recommendedName>
        <fullName evidence="3">Protein PB1-F2</fullName>
    </recommendedName>
</protein>
<evidence type="ECO:0000256" key="4">
    <source>
        <dbReference type="SAM" id="MobiDB-lite"/>
    </source>
</evidence>
<name>A0A0K0NG10_9INFA</name>
<dbReference type="Pfam" id="PF11986">
    <property type="entry name" value="PB1-F2"/>
    <property type="match status" value="1"/>
</dbReference>
<keyword evidence="2 3" id="KW-1035">Host cytoplasm</keyword>
<dbReference type="GO" id="GO:0042025">
    <property type="term" value="C:host cell nucleus"/>
    <property type="evidence" value="ECO:0007669"/>
    <property type="project" value="UniProtKB-SubCell"/>
</dbReference>
<organism evidence="5 6">
    <name type="scientific">Influenza A virus</name>
    <name type="common">A/swine/Poland/321/2012(H1N1)</name>
    <dbReference type="NCBI Taxonomy" id="1654291"/>
    <lineage>
        <taxon>Viruses</taxon>
        <taxon>Riboviria</taxon>
        <taxon>Orthornavirae</taxon>
        <taxon>Negarnaviricota</taxon>
        <taxon>Polyploviricotina</taxon>
        <taxon>Insthoviricetes</taxon>
        <taxon>Articulavirales</taxon>
        <taxon>Orthomyxoviridae</taxon>
        <taxon>Alphainfluenzavirus</taxon>
        <taxon>Alphainfluenzavirus influenzae</taxon>
        <taxon>Influenza A virus</taxon>
    </lineage>
</organism>
<sequence>MEQGQDTPWTQSTEHINIQKEEDGQQTQKLEPPSLTRLMDHYLRTMSQAGMLKQTVSWRQWPSLRNPIQGYLKTLVLKRWRLSNKQEWTN</sequence>
<gene>
    <name evidence="5" type="primary">PB1-F2</name>
    <name evidence="3" type="synonym">PB1</name>
</gene>
<dbReference type="GO" id="GO:0044164">
    <property type="term" value="C:host cell cytosol"/>
    <property type="evidence" value="ECO:0007669"/>
    <property type="project" value="UniProtKB-SubCell"/>
</dbReference>
<evidence type="ECO:0000313" key="6">
    <source>
        <dbReference type="Proteomes" id="UP000127068"/>
    </source>
</evidence>
<dbReference type="HAMAP" id="MF_04064">
    <property type="entry name" value="INFV_PB1F2"/>
    <property type="match status" value="1"/>
</dbReference>
<comment type="function">
    <text evidence="3">May play an important role in promoting lung pathology in both primary viral infection and secondary bacterial infection.</text>
</comment>
<comment type="similarity">
    <text evidence="3">Belongs to the influenza viruses PB1-F2 family.</text>
</comment>
<evidence type="ECO:0000313" key="5">
    <source>
        <dbReference type="EMBL" id="AKJ82346.1"/>
    </source>
</evidence>
<accession>A0A0K0NG10</accession>
<proteinExistence type="inferred from homology"/>
<evidence type="ECO:0000256" key="2">
    <source>
        <dbReference type="ARBA" id="ARBA00023200"/>
    </source>
</evidence>
<keyword evidence="1 3" id="KW-1048">Host nucleus</keyword>
<evidence type="ECO:0000256" key="1">
    <source>
        <dbReference type="ARBA" id="ARBA00022562"/>
    </source>
</evidence>
<evidence type="ECO:0000256" key="3">
    <source>
        <dbReference type="HAMAP-Rule" id="MF_04064"/>
    </source>
</evidence>
<dbReference type="Proteomes" id="UP000127068">
    <property type="component" value="Genome"/>
</dbReference>
<feature type="region of interest" description="Disordered" evidence="4">
    <location>
        <begin position="1"/>
        <end position="33"/>
    </location>
</feature>
<feature type="compositionally biased region" description="Polar residues" evidence="4">
    <location>
        <begin position="1"/>
        <end position="16"/>
    </location>
</feature>
<dbReference type="InterPro" id="IPR021045">
    <property type="entry name" value="Flu_proapoptotic_PB1-F2"/>
</dbReference>
<dbReference type="GO" id="GO:0016020">
    <property type="term" value="C:membrane"/>
    <property type="evidence" value="ECO:0007669"/>
    <property type="project" value="UniProtKB-UniRule"/>
</dbReference>